<organism evidence="2 3">
    <name type="scientific">Parelaphostrongylus tenuis</name>
    <name type="common">Meningeal worm</name>
    <dbReference type="NCBI Taxonomy" id="148309"/>
    <lineage>
        <taxon>Eukaryota</taxon>
        <taxon>Metazoa</taxon>
        <taxon>Ecdysozoa</taxon>
        <taxon>Nematoda</taxon>
        <taxon>Chromadorea</taxon>
        <taxon>Rhabditida</taxon>
        <taxon>Rhabditina</taxon>
        <taxon>Rhabditomorpha</taxon>
        <taxon>Strongyloidea</taxon>
        <taxon>Metastrongylidae</taxon>
        <taxon>Parelaphostrongylus</taxon>
    </lineage>
</organism>
<accession>A0AAD5MMI1</accession>
<name>A0AAD5MMI1_PARTN</name>
<proteinExistence type="predicted"/>
<evidence type="ECO:0000313" key="2">
    <source>
        <dbReference type="EMBL" id="KAJ1346784.1"/>
    </source>
</evidence>
<gene>
    <name evidence="2" type="ORF">KIN20_001684</name>
</gene>
<dbReference type="EMBL" id="JAHQIW010000221">
    <property type="protein sequence ID" value="KAJ1346784.1"/>
    <property type="molecule type" value="Genomic_DNA"/>
</dbReference>
<reference evidence="2" key="1">
    <citation type="submission" date="2021-06" db="EMBL/GenBank/DDBJ databases">
        <title>Parelaphostrongylus tenuis whole genome reference sequence.</title>
        <authorList>
            <person name="Garwood T.J."/>
            <person name="Larsen P.A."/>
            <person name="Fountain-Jones N.M."/>
            <person name="Garbe J.R."/>
            <person name="Macchietto M.G."/>
            <person name="Kania S.A."/>
            <person name="Gerhold R.W."/>
            <person name="Richards J.E."/>
            <person name="Wolf T.M."/>
        </authorList>
    </citation>
    <scope>NUCLEOTIDE SEQUENCE</scope>
    <source>
        <strain evidence="2">MNPRO001-30</strain>
        <tissue evidence="2">Meninges</tissue>
    </source>
</reference>
<feature type="compositionally biased region" description="Basic residues" evidence="1">
    <location>
        <begin position="64"/>
        <end position="73"/>
    </location>
</feature>
<protein>
    <submittedName>
        <fullName evidence="2">Uncharacterized protein</fullName>
    </submittedName>
</protein>
<evidence type="ECO:0000256" key="1">
    <source>
        <dbReference type="SAM" id="MobiDB-lite"/>
    </source>
</evidence>
<dbReference type="AlphaFoldDB" id="A0AAD5MMI1"/>
<evidence type="ECO:0000313" key="3">
    <source>
        <dbReference type="Proteomes" id="UP001196413"/>
    </source>
</evidence>
<comment type="caution">
    <text evidence="2">The sequence shown here is derived from an EMBL/GenBank/DDBJ whole genome shotgun (WGS) entry which is preliminary data.</text>
</comment>
<dbReference type="Proteomes" id="UP001196413">
    <property type="component" value="Unassembled WGS sequence"/>
</dbReference>
<keyword evidence="3" id="KW-1185">Reference proteome</keyword>
<sequence>MLAYVKMRMEDEEMTKCEILYRLYVKQVDGCPDGSSVTGLRHIKHLMQQWISMVYGNDPQPTPNKKKAKKKKLRNDFAESLVRTPRKNPDEVGRSLPADTFDPQWMMTDEEKRTAEMQATNSLSLPFYHIQQ</sequence>
<feature type="region of interest" description="Disordered" evidence="1">
    <location>
        <begin position="55"/>
        <end position="105"/>
    </location>
</feature>